<dbReference type="AlphaFoldDB" id="A0A511Z453"/>
<gene>
    <name evidence="1" type="ORF">SLU01_05330</name>
</gene>
<evidence type="ECO:0000313" key="1">
    <source>
        <dbReference type="EMBL" id="GEN82221.1"/>
    </source>
</evidence>
<dbReference type="EMBL" id="BJYL01000006">
    <property type="protein sequence ID" value="GEN82221.1"/>
    <property type="molecule type" value="Genomic_DNA"/>
</dbReference>
<accession>A0A511Z453</accession>
<name>A0A511Z453_9BACL</name>
<evidence type="ECO:0000313" key="2">
    <source>
        <dbReference type="Proteomes" id="UP000321901"/>
    </source>
</evidence>
<reference evidence="1 2" key="1">
    <citation type="submission" date="2019-07" db="EMBL/GenBank/DDBJ databases">
        <title>Whole genome shotgun sequence of Sporosarcina luteola NBRC 105378.</title>
        <authorList>
            <person name="Hosoyama A."/>
            <person name="Uohara A."/>
            <person name="Ohji S."/>
            <person name="Ichikawa N."/>
        </authorList>
    </citation>
    <scope>NUCLEOTIDE SEQUENCE [LARGE SCALE GENOMIC DNA]</scope>
    <source>
        <strain evidence="1 2">NBRC 105378</strain>
    </source>
</reference>
<comment type="caution">
    <text evidence="1">The sequence shown here is derived from an EMBL/GenBank/DDBJ whole genome shotgun (WGS) entry which is preliminary data.</text>
</comment>
<keyword evidence="2" id="KW-1185">Reference proteome</keyword>
<proteinExistence type="predicted"/>
<sequence length="83" mass="9926">MGKEKLSYEEEHFLLCSRFFNLFCDFYSYLFNVKANIKIGAECELEVSMTRNYFTLSILNQTDYYKKDDTFAIKFEISNLTEI</sequence>
<protein>
    <submittedName>
        <fullName evidence="1">Uncharacterized protein</fullName>
    </submittedName>
</protein>
<organism evidence="1 2">
    <name type="scientific">Sporosarcina luteola</name>
    <dbReference type="NCBI Taxonomy" id="582850"/>
    <lineage>
        <taxon>Bacteria</taxon>
        <taxon>Bacillati</taxon>
        <taxon>Bacillota</taxon>
        <taxon>Bacilli</taxon>
        <taxon>Bacillales</taxon>
        <taxon>Caryophanaceae</taxon>
        <taxon>Sporosarcina</taxon>
    </lineage>
</organism>
<dbReference type="Proteomes" id="UP000321901">
    <property type="component" value="Unassembled WGS sequence"/>
</dbReference>